<name>A0A086STB2_HAPC1</name>
<dbReference type="PANTHER" id="PTHR42034:SF1">
    <property type="entry name" value="CONDENSATION DOMAIN-CONTAINING PROTEIN"/>
    <property type="match status" value="1"/>
</dbReference>
<comment type="caution">
    <text evidence="1">The sequence shown here is derived from an EMBL/GenBank/DDBJ whole genome shotgun (WGS) entry which is preliminary data.</text>
</comment>
<dbReference type="HOGENOM" id="CLU_029138_1_0_1"/>
<dbReference type="EMBL" id="JPKY01000227">
    <property type="protein sequence ID" value="KFH40344.1"/>
    <property type="molecule type" value="Genomic_DNA"/>
</dbReference>
<keyword evidence="2" id="KW-1185">Reference proteome</keyword>
<dbReference type="PANTHER" id="PTHR42034">
    <property type="entry name" value="CHROMOSOME 7, WHOLE GENOME SHOTGUN SEQUENCE-RELATED"/>
    <property type="match status" value="1"/>
</dbReference>
<organism evidence="1 2">
    <name type="scientific">Hapsidospora chrysogenum (strain ATCC 11550 / CBS 779.69 / DSM 880 / IAM 14645 / JCM 23072 / IMI 49137)</name>
    <name type="common">Acremonium chrysogenum</name>
    <dbReference type="NCBI Taxonomy" id="857340"/>
    <lineage>
        <taxon>Eukaryota</taxon>
        <taxon>Fungi</taxon>
        <taxon>Dikarya</taxon>
        <taxon>Ascomycota</taxon>
        <taxon>Pezizomycotina</taxon>
        <taxon>Sordariomycetes</taxon>
        <taxon>Hypocreomycetidae</taxon>
        <taxon>Hypocreales</taxon>
        <taxon>Bionectriaceae</taxon>
        <taxon>Hapsidospora</taxon>
    </lineage>
</organism>
<protein>
    <recommendedName>
        <fullName evidence="3">Condensation domain-containing protein</fullName>
    </recommendedName>
</protein>
<sequence length="445" mass="49978">MGWTKVSDRRWERPMDGLESYFAITGTITGSLCGGREHYMLFSRLSLELESPDPEVALRRAWVQMRHQQPQLAVTVDGVDKVYEVPDEAGLEKWLADTFIVSGAADSAELHQHVTDKPLHQATLYYLPRTSELVFRAHHHNIDGTGVLLFWDCYLGALASPAEHVLFGEEHTRLVPAMGDILGFPDEATQDKNDKANEILMSWLSNIPGVGPVSKVGSAPAGKCQNIEMVLPAKTTTALIRACKEKGVTVTSAVHAAYIAAMAKHASPDSKTSEYVSMTQFNLRPYLPEPYGSASKAVSVFYTPFPYRIGLPVSFWDSARSLHGYYKTTFKSNPELLELKDLYMRTVCSVIQTPEFLTSPVPRDALFSSLGIAERYMQREYGSKVKVRDMQMSVDVVLGMSMVFLYTFQDQLRLVYNFNDGYEEPKDIQTYLDEVQKILFEELLA</sequence>
<proteinExistence type="predicted"/>
<dbReference type="Gene3D" id="3.30.559.30">
    <property type="entry name" value="Nonribosomal peptide synthetase, condensation domain"/>
    <property type="match status" value="1"/>
</dbReference>
<evidence type="ECO:0000313" key="1">
    <source>
        <dbReference type="EMBL" id="KFH40344.1"/>
    </source>
</evidence>
<evidence type="ECO:0000313" key="2">
    <source>
        <dbReference type="Proteomes" id="UP000029964"/>
    </source>
</evidence>
<gene>
    <name evidence="1" type="ORF">ACRE_089880</name>
</gene>
<evidence type="ECO:0008006" key="3">
    <source>
        <dbReference type="Google" id="ProtNLM"/>
    </source>
</evidence>
<accession>A0A086STB2</accession>
<dbReference type="AlphaFoldDB" id="A0A086STB2"/>
<reference evidence="2" key="1">
    <citation type="journal article" date="2014" name="Genome Announc.">
        <title>Genome sequence and annotation of Acremonium chrysogenum, producer of the beta-lactam antibiotic cephalosporin C.</title>
        <authorList>
            <person name="Terfehr D."/>
            <person name="Dahlmann T.A."/>
            <person name="Specht T."/>
            <person name="Zadra I."/>
            <person name="Kuernsteiner H."/>
            <person name="Kueck U."/>
        </authorList>
    </citation>
    <scope>NUCLEOTIDE SEQUENCE [LARGE SCALE GENOMIC DNA]</scope>
    <source>
        <strain evidence="2">ATCC 11550 / CBS 779.69 / DSM 880 / IAM 14645 / JCM 23072 / IMI 49137</strain>
    </source>
</reference>
<dbReference type="OrthoDB" id="10000533at2759"/>
<dbReference type="Proteomes" id="UP000029964">
    <property type="component" value="Unassembled WGS sequence"/>
</dbReference>
<dbReference type="SUPFAM" id="SSF52777">
    <property type="entry name" value="CoA-dependent acyltransferases"/>
    <property type="match status" value="1"/>
</dbReference>
<dbReference type="InterPro" id="IPR023213">
    <property type="entry name" value="CAT-like_dom_sf"/>
</dbReference>
<dbReference type="Gene3D" id="3.30.559.10">
    <property type="entry name" value="Chloramphenicol acetyltransferase-like domain"/>
    <property type="match status" value="1"/>
</dbReference>